<dbReference type="PANTHER" id="PTHR43201">
    <property type="entry name" value="ACYL-COA SYNTHETASE"/>
    <property type="match status" value="1"/>
</dbReference>
<dbReference type="InterPro" id="IPR020845">
    <property type="entry name" value="AMP-binding_CS"/>
</dbReference>
<dbReference type="PANTHER" id="PTHR43201:SF5">
    <property type="entry name" value="MEDIUM-CHAIN ACYL-COA LIGASE ACSF2, MITOCHONDRIAL"/>
    <property type="match status" value="1"/>
</dbReference>
<evidence type="ECO:0000259" key="3">
    <source>
        <dbReference type="Pfam" id="PF00501"/>
    </source>
</evidence>
<dbReference type="Gene3D" id="3.30.300.30">
    <property type="match status" value="1"/>
</dbReference>
<dbReference type="Proteomes" id="UP001595859">
    <property type="component" value="Unassembled WGS sequence"/>
</dbReference>
<sequence>MTTPAVRSHVSGISEKPLLGDTIGDNLDRTVAAFGDREALVEHATGRRWTYRQLADEVNAVALGLVDLGVGKGDRVGIWAPNCAEWTFTQYATAKIGAILVNINPAYRVHELKYVLNQAGIRTLVAAPSFKTSDYAAMIDEVRGECPDLADVLLIGLEDWTSTVAIGRGGSAAHLAELQAELSADDPINIQYTSGTTGFPKGATLSHHNILNNGYFVGEMCGYTEEDRICIPVPFYHCFGMVMGNLAATSHGACMVIPASGFDPKATLETVAAERCTSLYGVPTMFIAELSEPGFEAYDLSSLRTGIMAGSPCPVEVMKQVIDRMGMAEVTIAYGMTETSPVSTQTRKDDSLDRRVSTVGRVLPHLEVKVVDPATGLTVPRGTPGELCTRGYSVMLGYWEQPDKTAEAIDRARWMHTGDLAVMDDEGYLNITGRIKDMVIRGGENVYPREIEEFLYTHPDILDAQVIGVPDERYGEELMAWIRMREGAEPLTVEAVREFCTGKLAHYKIPRYVRIVDEFPMTVTGKIRKVEMREVSVEFLGLRKAADARHA</sequence>
<dbReference type="EMBL" id="JBHSIS010000006">
    <property type="protein sequence ID" value="MFC4854263.1"/>
    <property type="molecule type" value="Genomic_DNA"/>
</dbReference>
<dbReference type="InterPro" id="IPR042099">
    <property type="entry name" value="ANL_N_sf"/>
</dbReference>
<comment type="similarity">
    <text evidence="1">Belongs to the ATP-dependent AMP-binding enzyme family.</text>
</comment>
<evidence type="ECO:0000256" key="1">
    <source>
        <dbReference type="ARBA" id="ARBA00006432"/>
    </source>
</evidence>
<dbReference type="CDD" id="cd05917">
    <property type="entry name" value="FACL_like_2"/>
    <property type="match status" value="1"/>
</dbReference>
<feature type="domain" description="AMP-binding enzyme C-terminal" evidence="4">
    <location>
        <begin position="450"/>
        <end position="526"/>
    </location>
</feature>
<accession>A0ABV9RZZ8</accession>
<reference evidence="6" key="1">
    <citation type="journal article" date="2019" name="Int. J. Syst. Evol. Microbiol.">
        <title>The Global Catalogue of Microorganisms (GCM) 10K type strain sequencing project: providing services to taxonomists for standard genome sequencing and annotation.</title>
        <authorList>
            <consortium name="The Broad Institute Genomics Platform"/>
            <consortium name="The Broad Institute Genome Sequencing Center for Infectious Disease"/>
            <person name="Wu L."/>
            <person name="Ma J."/>
        </authorList>
    </citation>
    <scope>NUCLEOTIDE SEQUENCE [LARGE SCALE GENOMIC DNA]</scope>
    <source>
        <strain evidence="6">ZS-22-S1</strain>
    </source>
</reference>
<keyword evidence="6" id="KW-1185">Reference proteome</keyword>
<evidence type="ECO:0000313" key="5">
    <source>
        <dbReference type="EMBL" id="MFC4854263.1"/>
    </source>
</evidence>
<dbReference type="RefSeq" id="WP_378056210.1">
    <property type="nucleotide sequence ID" value="NZ_JBHSIS010000006.1"/>
</dbReference>
<dbReference type="Gene3D" id="3.40.50.12780">
    <property type="entry name" value="N-terminal domain of ligase-like"/>
    <property type="match status" value="1"/>
</dbReference>
<keyword evidence="2" id="KW-0436">Ligase</keyword>
<dbReference type="InterPro" id="IPR045851">
    <property type="entry name" value="AMP-bd_C_sf"/>
</dbReference>
<dbReference type="Pfam" id="PF13193">
    <property type="entry name" value="AMP-binding_C"/>
    <property type="match status" value="1"/>
</dbReference>
<gene>
    <name evidence="5" type="ORF">ACFPCV_12185</name>
</gene>
<name>A0ABV9RZZ8_9PSEU</name>
<feature type="domain" description="AMP-dependent synthetase/ligase" evidence="3">
    <location>
        <begin position="28"/>
        <end position="399"/>
    </location>
</feature>
<proteinExistence type="inferred from homology"/>
<evidence type="ECO:0000313" key="6">
    <source>
        <dbReference type="Proteomes" id="UP001595859"/>
    </source>
</evidence>
<dbReference type="PROSITE" id="PS00455">
    <property type="entry name" value="AMP_BINDING"/>
    <property type="match status" value="1"/>
</dbReference>
<dbReference type="Pfam" id="PF00501">
    <property type="entry name" value="AMP-binding"/>
    <property type="match status" value="1"/>
</dbReference>
<dbReference type="InterPro" id="IPR000873">
    <property type="entry name" value="AMP-dep_synth/lig_dom"/>
</dbReference>
<comment type="caution">
    <text evidence="5">The sequence shown here is derived from an EMBL/GenBank/DDBJ whole genome shotgun (WGS) entry which is preliminary data.</text>
</comment>
<protein>
    <submittedName>
        <fullName evidence="5">AMP-binding protein</fullName>
    </submittedName>
</protein>
<evidence type="ECO:0000259" key="4">
    <source>
        <dbReference type="Pfam" id="PF13193"/>
    </source>
</evidence>
<evidence type="ECO:0000256" key="2">
    <source>
        <dbReference type="ARBA" id="ARBA00022598"/>
    </source>
</evidence>
<dbReference type="SUPFAM" id="SSF56801">
    <property type="entry name" value="Acetyl-CoA synthetase-like"/>
    <property type="match status" value="1"/>
</dbReference>
<dbReference type="InterPro" id="IPR025110">
    <property type="entry name" value="AMP-bd_C"/>
</dbReference>
<organism evidence="5 6">
    <name type="scientific">Actinophytocola glycyrrhizae</name>
    <dbReference type="NCBI Taxonomy" id="2044873"/>
    <lineage>
        <taxon>Bacteria</taxon>
        <taxon>Bacillati</taxon>
        <taxon>Actinomycetota</taxon>
        <taxon>Actinomycetes</taxon>
        <taxon>Pseudonocardiales</taxon>
        <taxon>Pseudonocardiaceae</taxon>
    </lineage>
</organism>